<name>A0A1L6R9T2_9LACO</name>
<gene>
    <name evidence="2" type="ORF">FOL01_0435</name>
</gene>
<dbReference type="InterPro" id="IPR027417">
    <property type="entry name" value="P-loop_NTPase"/>
</dbReference>
<dbReference type="Gene3D" id="3.40.50.300">
    <property type="entry name" value="P-loop containing nucleotide triphosphate hydrolases"/>
    <property type="match status" value="1"/>
</dbReference>
<dbReference type="PANTHER" id="PTHR30050:SF4">
    <property type="entry name" value="ATP-BINDING PROTEIN RV3427C IN INSERTION SEQUENCE-RELATED"/>
    <property type="match status" value="1"/>
</dbReference>
<dbReference type="STRING" id="1631871.FOL01_0435"/>
<sequence>MPTINDWVHQLKKRGLDPIVLSDEQRAEKEKQDAVKFTQQWQAQDRKKYINASLWGEETARTFHFSDWLPEKQPNEQKAKEVGNQAYRIMRQLSEKPFNVFLNGEAGTGKTSLALAIMDGLGSDYTNMFVSVIEWRDKTYQSFHDDKLQQQLSVIEKYMRDVDVLILDDFGKETQKEAKEKVASMLFRLADARKGKTTIITSNDNELALTKKYDMATLSRLIPSNPDHVIDMDDMEDVREV</sequence>
<keyword evidence="2" id="KW-0067">ATP-binding</keyword>
<dbReference type="Proteomes" id="UP000185473">
    <property type="component" value="Chromosome"/>
</dbReference>
<dbReference type="InterPro" id="IPR003593">
    <property type="entry name" value="AAA+_ATPase"/>
</dbReference>
<dbReference type="GO" id="GO:0005524">
    <property type="term" value="F:ATP binding"/>
    <property type="evidence" value="ECO:0007669"/>
    <property type="project" value="InterPro"/>
</dbReference>
<evidence type="ECO:0000259" key="1">
    <source>
        <dbReference type="SMART" id="SM00382"/>
    </source>
</evidence>
<dbReference type="OrthoDB" id="2307409at2"/>
<dbReference type="InterPro" id="IPR002611">
    <property type="entry name" value="IstB_ATP-bd"/>
</dbReference>
<evidence type="ECO:0000313" key="2">
    <source>
        <dbReference type="EMBL" id="APS41294.1"/>
    </source>
</evidence>
<keyword evidence="2" id="KW-0547">Nucleotide-binding</keyword>
<dbReference type="SMART" id="SM00382">
    <property type="entry name" value="AAA"/>
    <property type="match status" value="1"/>
</dbReference>
<dbReference type="AlphaFoldDB" id="A0A1L6R9T2"/>
<organism evidence="2 3">
    <name type="scientific">Weissella jogaejeotgali</name>
    <dbReference type="NCBI Taxonomy" id="1631871"/>
    <lineage>
        <taxon>Bacteria</taxon>
        <taxon>Bacillati</taxon>
        <taxon>Bacillota</taxon>
        <taxon>Bacilli</taxon>
        <taxon>Lactobacillales</taxon>
        <taxon>Lactobacillaceae</taxon>
        <taxon>Weissella</taxon>
    </lineage>
</organism>
<dbReference type="CDD" id="cd00009">
    <property type="entry name" value="AAA"/>
    <property type="match status" value="1"/>
</dbReference>
<feature type="domain" description="AAA+ ATPase" evidence="1">
    <location>
        <begin position="96"/>
        <end position="236"/>
    </location>
</feature>
<accession>A0A1L6R9T2</accession>
<dbReference type="KEGG" id="wjo:FOL01_0435"/>
<evidence type="ECO:0000313" key="3">
    <source>
        <dbReference type="Proteomes" id="UP000185473"/>
    </source>
</evidence>
<dbReference type="EMBL" id="CP014332">
    <property type="protein sequence ID" value="APS41294.1"/>
    <property type="molecule type" value="Genomic_DNA"/>
</dbReference>
<dbReference type="Pfam" id="PF01695">
    <property type="entry name" value="IstB_IS21"/>
    <property type="match status" value="1"/>
</dbReference>
<protein>
    <submittedName>
        <fullName evidence="2">Helicase loader DnaI</fullName>
    </submittedName>
</protein>
<reference evidence="2 3" key="1">
    <citation type="submission" date="2016-02" db="EMBL/GenBank/DDBJ databases">
        <title>Complete Genome Sequence of Weissella jogaejeotgali FOL01.</title>
        <authorList>
            <person name="Lee J.-H."/>
            <person name="Ku H.-J."/>
        </authorList>
    </citation>
    <scope>NUCLEOTIDE SEQUENCE [LARGE SCALE GENOMIC DNA]</scope>
    <source>
        <strain evidence="2 3">FOL01</strain>
    </source>
</reference>
<dbReference type="GO" id="GO:0004386">
    <property type="term" value="F:helicase activity"/>
    <property type="evidence" value="ECO:0007669"/>
    <property type="project" value="UniProtKB-KW"/>
</dbReference>
<dbReference type="SUPFAM" id="SSF52540">
    <property type="entry name" value="P-loop containing nucleoside triphosphate hydrolases"/>
    <property type="match status" value="1"/>
</dbReference>
<proteinExistence type="predicted"/>
<dbReference type="PANTHER" id="PTHR30050">
    <property type="entry name" value="CHROMOSOMAL REPLICATION INITIATOR PROTEIN DNAA"/>
    <property type="match status" value="1"/>
</dbReference>
<keyword evidence="2" id="KW-0378">Hydrolase</keyword>
<dbReference type="GO" id="GO:0006260">
    <property type="term" value="P:DNA replication"/>
    <property type="evidence" value="ECO:0007669"/>
    <property type="project" value="TreeGrafter"/>
</dbReference>
<keyword evidence="3" id="KW-1185">Reference proteome</keyword>
<keyword evidence="2" id="KW-0347">Helicase</keyword>
<dbReference type="RefSeq" id="WP_075269138.1">
    <property type="nucleotide sequence ID" value="NZ_CP014332.1"/>
</dbReference>